<comment type="caution">
    <text evidence="2">The sequence shown here is derived from an EMBL/GenBank/DDBJ whole genome shotgun (WGS) entry which is preliminary data.</text>
</comment>
<organism evidence="2 3">
    <name type="scientific">Vreelandella rituensis</name>
    <dbReference type="NCBI Taxonomy" id="2282306"/>
    <lineage>
        <taxon>Bacteria</taxon>
        <taxon>Pseudomonadati</taxon>
        <taxon>Pseudomonadota</taxon>
        <taxon>Gammaproteobacteria</taxon>
        <taxon>Oceanospirillales</taxon>
        <taxon>Halomonadaceae</taxon>
        <taxon>Vreelandella</taxon>
    </lineage>
</organism>
<name>A0A368TRF8_9GAMM</name>
<proteinExistence type="predicted"/>
<evidence type="ECO:0000313" key="2">
    <source>
        <dbReference type="EMBL" id="RCV87244.1"/>
    </source>
</evidence>
<feature type="domain" description="Winged helix-turn helix" evidence="1">
    <location>
        <begin position="2"/>
        <end position="45"/>
    </location>
</feature>
<dbReference type="Proteomes" id="UP000253204">
    <property type="component" value="Unassembled WGS sequence"/>
</dbReference>
<keyword evidence="3" id="KW-1185">Reference proteome</keyword>
<accession>A0A368TRF8</accession>
<dbReference type="Pfam" id="PF13592">
    <property type="entry name" value="HTH_33"/>
    <property type="match status" value="1"/>
</dbReference>
<dbReference type="AlphaFoldDB" id="A0A368TRF8"/>
<reference evidence="2 3" key="1">
    <citation type="submission" date="2018-07" db="EMBL/GenBank/DDBJ databases">
        <title>Halomonas rutogse sp. nov., isolated from Lake TangqianCo on Tibetan Plateau.</title>
        <authorList>
            <person name="Lu H."/>
            <person name="Xing P."/>
            <person name="Wu Q."/>
        </authorList>
    </citation>
    <scope>NUCLEOTIDE SEQUENCE [LARGE SCALE GENOMIC DNA]</scope>
    <source>
        <strain evidence="2 3">TQ8S</strain>
    </source>
</reference>
<dbReference type="InterPro" id="IPR025959">
    <property type="entry name" value="Winged_HTH_dom"/>
</dbReference>
<evidence type="ECO:0000313" key="3">
    <source>
        <dbReference type="Proteomes" id="UP000253204"/>
    </source>
</evidence>
<sequence length="52" mass="5882">MAQLCQWCETAHGRRVSLTTMWKTLGRLGLTLKKTVCAAEQQRPDIAQSRHA</sequence>
<protein>
    <recommendedName>
        <fullName evidence="1">Winged helix-turn helix domain-containing protein</fullName>
    </recommendedName>
</protein>
<gene>
    <name evidence="2" type="ORF">DU506_17035</name>
</gene>
<dbReference type="EMBL" id="QPIJ01000053">
    <property type="protein sequence ID" value="RCV87244.1"/>
    <property type="molecule type" value="Genomic_DNA"/>
</dbReference>
<evidence type="ECO:0000259" key="1">
    <source>
        <dbReference type="Pfam" id="PF13592"/>
    </source>
</evidence>
<dbReference type="RefSeq" id="WP_114488085.1">
    <property type="nucleotide sequence ID" value="NZ_CBCSHM010000054.1"/>
</dbReference>